<dbReference type="PANTHER" id="PTHR11102">
    <property type="entry name" value="SEL-1-LIKE PROTEIN"/>
    <property type="match status" value="1"/>
</dbReference>
<comment type="caution">
    <text evidence="3">The sequence shown here is derived from an EMBL/GenBank/DDBJ whole genome shotgun (WGS) entry which is preliminary data.</text>
</comment>
<proteinExistence type="inferred from homology"/>
<dbReference type="Pfam" id="PF08238">
    <property type="entry name" value="Sel1"/>
    <property type="match status" value="8"/>
</dbReference>
<dbReference type="InterPro" id="IPR050767">
    <property type="entry name" value="Sel1_AlgK"/>
</dbReference>
<dbReference type="EMBL" id="QKYT01001358">
    <property type="protein sequence ID" value="RIA79337.1"/>
    <property type="molecule type" value="Genomic_DNA"/>
</dbReference>
<sequence length="726" mass="85761">MYNLAICYCNGYGTEKNLEKVSYWLQKILEKDFYFLQKMAENAEYGNMDDAMFNLAKYYGNGFGTEKNLEKAFYWFQKAAEHDNEKAINSLVLFYYNGFGTEKNLEEAFYWLQKMADNGNDIAMGLISVCYKYGTGTEKNLEKAFYWCQKAANYYNIESMRLLAKYYYKGEGIEKNLEEAFYWFQKAAEMDHIDSQFILTTFYFFGKETERDLEKAFYWCQRPAEMDHIKAQVMLSIFYLFGMGTECDLEKAFYWCQKAAKHGDDYAIESLVTYYKYGIGTEKNLEKAFYWYYKGKENNINYFNNDELCKECKQSHIDYNWCQQCNTIRFQLDFSKWTSKNEVIDKFIQEAQLNAKNSYEVLEWIPYNKLKNIIYHDKGGFSEIRKAIWLEGPIDSWDSDKQQWNRWNSQIGYEVILKNLNNSSSLNDKFLSELKYHYNCQKKSFSKFIRYFGITQDPNNLNYMMVMSYAKDGSLRKCLSNIVKLEWQHKLLLLKNIILGLKVIHESGLAHCDLHDGNILISDLSDNYEAYIIDLGLCKPISDLQNSIDSNYGVLPYIAPEVLRNKPYTLASDIYSFSMIMWEFTSGIPPFNNRVYDHELTLRICKGERPEIIKHTPDRYIDLMKKCWDSEPSKRPTIIDLENIISKWLKSIKLYSNFDHGKESGQELSDNIDCQRIYDICEFIVLKHESVNIKQFNPQVYMSQLYKSQLLTENFRQNSDCSDCAI</sequence>
<dbReference type="SMART" id="SM00671">
    <property type="entry name" value="SEL1"/>
    <property type="match status" value="8"/>
</dbReference>
<dbReference type="GO" id="GO:0005524">
    <property type="term" value="F:ATP binding"/>
    <property type="evidence" value="ECO:0007669"/>
    <property type="project" value="InterPro"/>
</dbReference>
<dbReference type="PANTHER" id="PTHR11102:SF160">
    <property type="entry name" value="ERAD-ASSOCIATED E3 UBIQUITIN-PROTEIN LIGASE COMPONENT HRD3"/>
    <property type="match status" value="1"/>
</dbReference>
<keyword evidence="3" id="KW-0808">Transferase</keyword>
<dbReference type="InterPro" id="IPR000719">
    <property type="entry name" value="Prot_kinase_dom"/>
</dbReference>
<dbReference type="Gene3D" id="1.10.510.10">
    <property type="entry name" value="Transferase(Phosphotransferase) domain 1"/>
    <property type="match status" value="1"/>
</dbReference>
<evidence type="ECO:0000313" key="3">
    <source>
        <dbReference type="EMBL" id="RIA79337.1"/>
    </source>
</evidence>
<keyword evidence="4" id="KW-1185">Reference proteome</keyword>
<dbReference type="SUPFAM" id="SSF81901">
    <property type="entry name" value="HCP-like"/>
    <property type="match status" value="1"/>
</dbReference>
<keyword evidence="3" id="KW-0418">Kinase</keyword>
<evidence type="ECO:0000256" key="1">
    <source>
        <dbReference type="ARBA" id="ARBA00038101"/>
    </source>
</evidence>
<dbReference type="AlphaFoldDB" id="A0A397S5S6"/>
<dbReference type="InterPro" id="IPR011009">
    <property type="entry name" value="Kinase-like_dom_sf"/>
</dbReference>
<dbReference type="InterPro" id="IPR006597">
    <property type="entry name" value="Sel1-like"/>
</dbReference>
<reference evidence="3 4" key="1">
    <citation type="submission" date="2018-06" db="EMBL/GenBank/DDBJ databases">
        <title>Comparative genomics reveals the genomic features of Rhizophagus irregularis, R. cerebriforme, R. diaphanum and Gigaspora rosea, and their symbiotic lifestyle signature.</title>
        <authorList>
            <person name="Morin E."/>
            <person name="San Clemente H."/>
            <person name="Chen E.C.H."/>
            <person name="De La Providencia I."/>
            <person name="Hainaut M."/>
            <person name="Kuo A."/>
            <person name="Kohler A."/>
            <person name="Murat C."/>
            <person name="Tang N."/>
            <person name="Roy S."/>
            <person name="Loubradou J."/>
            <person name="Henrissat B."/>
            <person name="Grigoriev I.V."/>
            <person name="Corradi N."/>
            <person name="Roux C."/>
            <person name="Martin F.M."/>
        </authorList>
    </citation>
    <scope>NUCLEOTIDE SEQUENCE [LARGE SCALE GENOMIC DNA]</scope>
    <source>
        <strain evidence="3 4">DAOM 227022</strain>
    </source>
</reference>
<dbReference type="GO" id="GO:0004672">
    <property type="term" value="F:protein kinase activity"/>
    <property type="evidence" value="ECO:0007669"/>
    <property type="project" value="InterPro"/>
</dbReference>
<name>A0A397S5S6_9GLOM</name>
<gene>
    <name evidence="3" type="ORF">C1645_840927</name>
</gene>
<evidence type="ECO:0000313" key="4">
    <source>
        <dbReference type="Proteomes" id="UP000265703"/>
    </source>
</evidence>
<dbReference type="Pfam" id="PF00069">
    <property type="entry name" value="Pkinase"/>
    <property type="match status" value="1"/>
</dbReference>
<dbReference type="InterPro" id="IPR011990">
    <property type="entry name" value="TPR-like_helical_dom_sf"/>
</dbReference>
<dbReference type="STRING" id="658196.A0A397S5S6"/>
<evidence type="ECO:0000259" key="2">
    <source>
        <dbReference type="PROSITE" id="PS50011"/>
    </source>
</evidence>
<feature type="domain" description="Protein kinase" evidence="2">
    <location>
        <begin position="370"/>
        <end position="649"/>
    </location>
</feature>
<dbReference type="OrthoDB" id="272077at2759"/>
<accession>A0A397S5S6</accession>
<dbReference type="Gene3D" id="1.25.40.10">
    <property type="entry name" value="Tetratricopeptide repeat domain"/>
    <property type="match status" value="1"/>
</dbReference>
<organism evidence="3 4">
    <name type="scientific">Glomus cerebriforme</name>
    <dbReference type="NCBI Taxonomy" id="658196"/>
    <lineage>
        <taxon>Eukaryota</taxon>
        <taxon>Fungi</taxon>
        <taxon>Fungi incertae sedis</taxon>
        <taxon>Mucoromycota</taxon>
        <taxon>Glomeromycotina</taxon>
        <taxon>Glomeromycetes</taxon>
        <taxon>Glomerales</taxon>
        <taxon>Glomeraceae</taxon>
        <taxon>Glomus</taxon>
    </lineage>
</organism>
<dbReference type="PROSITE" id="PS50011">
    <property type="entry name" value="PROTEIN_KINASE_DOM"/>
    <property type="match status" value="1"/>
</dbReference>
<dbReference type="Proteomes" id="UP000265703">
    <property type="component" value="Unassembled WGS sequence"/>
</dbReference>
<dbReference type="SUPFAM" id="SSF56112">
    <property type="entry name" value="Protein kinase-like (PK-like)"/>
    <property type="match status" value="1"/>
</dbReference>
<comment type="similarity">
    <text evidence="1">Belongs to the sel-1 family.</text>
</comment>
<protein>
    <submittedName>
        <fullName evidence="3">Kinase-like domain-containing protein</fullName>
    </submittedName>
</protein>